<dbReference type="InterPro" id="IPR024344">
    <property type="entry name" value="MDMPI_metal-binding"/>
</dbReference>
<sequence length="184" mass="20357">MNAETTIQARWHDIAAPFTQTVGQVGDWHAPTPCEGWDAATLLDHVVTSQRDFVARNGREVPVFDGSRSDDRRVQWIKHEAAVDALSSDESFIQQTMRTALGEETVGEALLRFHGFDLLVHRWDLARSQGLVVEFTDAELDRIEASLDAFGDQAYAPGIFGPAVDVPADADRQTRLLARTGRAV</sequence>
<reference evidence="2 3" key="1">
    <citation type="submission" date="2020-08" db="EMBL/GenBank/DDBJ databases">
        <title>Sequencing the genomes of 1000 actinobacteria strains.</title>
        <authorList>
            <person name="Klenk H.-P."/>
        </authorList>
    </citation>
    <scope>NUCLEOTIDE SEQUENCE [LARGE SCALE GENOMIC DNA]</scope>
    <source>
        <strain evidence="2 3">DSM 23974</strain>
    </source>
</reference>
<dbReference type="SUPFAM" id="SSF109854">
    <property type="entry name" value="DinB/YfiT-like putative metalloenzymes"/>
    <property type="match status" value="1"/>
</dbReference>
<dbReference type="Proteomes" id="UP000540191">
    <property type="component" value="Unassembled WGS sequence"/>
</dbReference>
<dbReference type="InterPro" id="IPR017520">
    <property type="entry name" value="CHP03086"/>
</dbReference>
<dbReference type="GO" id="GO:0046872">
    <property type="term" value="F:metal ion binding"/>
    <property type="evidence" value="ECO:0007669"/>
    <property type="project" value="InterPro"/>
</dbReference>
<dbReference type="NCBIfam" id="TIGR03086">
    <property type="entry name" value="TIGR03086 family metal-binding protein"/>
    <property type="match status" value="1"/>
</dbReference>
<evidence type="ECO:0000313" key="3">
    <source>
        <dbReference type="Proteomes" id="UP000540191"/>
    </source>
</evidence>
<dbReference type="InterPro" id="IPR034660">
    <property type="entry name" value="DinB/YfiT-like"/>
</dbReference>
<keyword evidence="3" id="KW-1185">Reference proteome</keyword>
<gene>
    <name evidence="2" type="ORF">HDA30_001635</name>
</gene>
<comment type="caution">
    <text evidence="2">The sequence shown here is derived from an EMBL/GenBank/DDBJ whole genome shotgun (WGS) entry which is preliminary data.</text>
</comment>
<protein>
    <submittedName>
        <fullName evidence="2">Uncharacterized protein (TIGR03086 family)</fullName>
    </submittedName>
</protein>
<evidence type="ECO:0000313" key="2">
    <source>
        <dbReference type="EMBL" id="MBB4736127.1"/>
    </source>
</evidence>
<dbReference type="Pfam" id="PF11716">
    <property type="entry name" value="MDMPI_N"/>
    <property type="match status" value="1"/>
</dbReference>
<proteinExistence type="predicted"/>
<name>A0A7W7M3Y2_9MICC</name>
<accession>A0A7W7M3Y2</accession>
<dbReference type="EMBL" id="JACHNA010000001">
    <property type="protein sequence ID" value="MBB4736127.1"/>
    <property type="molecule type" value="Genomic_DNA"/>
</dbReference>
<dbReference type="AlphaFoldDB" id="A0A7W7M3Y2"/>
<feature type="domain" description="Mycothiol-dependent maleylpyruvate isomerase metal-binding" evidence="1">
    <location>
        <begin position="18"/>
        <end position="126"/>
    </location>
</feature>
<organism evidence="2 3">
    <name type="scientific">Micrococcus cohnii</name>
    <dbReference type="NCBI Taxonomy" id="993416"/>
    <lineage>
        <taxon>Bacteria</taxon>
        <taxon>Bacillati</taxon>
        <taxon>Actinomycetota</taxon>
        <taxon>Actinomycetes</taxon>
        <taxon>Micrococcales</taxon>
        <taxon>Micrococcaceae</taxon>
        <taxon>Micrococcus</taxon>
    </lineage>
</organism>
<evidence type="ECO:0000259" key="1">
    <source>
        <dbReference type="Pfam" id="PF11716"/>
    </source>
</evidence>
<dbReference type="RefSeq" id="WP_158496255.1">
    <property type="nucleotide sequence ID" value="NZ_JACHNA010000001.1"/>
</dbReference>